<dbReference type="AlphaFoldDB" id="A0A5M8QCR7"/>
<feature type="transmembrane region" description="Helical" evidence="1">
    <location>
        <begin position="36"/>
        <end position="53"/>
    </location>
</feature>
<protein>
    <recommendedName>
        <fullName evidence="2">SPW repeat-containing integral membrane domain-containing protein</fullName>
    </recommendedName>
</protein>
<comment type="caution">
    <text evidence="3">The sequence shown here is derived from an EMBL/GenBank/DDBJ whole genome shotgun (WGS) entry which is preliminary data.</text>
</comment>
<keyword evidence="1" id="KW-0472">Membrane</keyword>
<evidence type="ECO:0000256" key="1">
    <source>
        <dbReference type="SAM" id="Phobius"/>
    </source>
</evidence>
<evidence type="ECO:0000313" key="3">
    <source>
        <dbReference type="EMBL" id="KAA6432252.1"/>
    </source>
</evidence>
<feature type="transmembrane region" description="Helical" evidence="1">
    <location>
        <begin position="95"/>
        <end position="112"/>
    </location>
</feature>
<evidence type="ECO:0000313" key="4">
    <source>
        <dbReference type="Proteomes" id="UP000323866"/>
    </source>
</evidence>
<dbReference type="OrthoDB" id="129082at2"/>
<proteinExistence type="predicted"/>
<keyword evidence="1" id="KW-0812">Transmembrane</keyword>
<feature type="transmembrane region" description="Helical" evidence="1">
    <location>
        <begin position="65"/>
        <end position="83"/>
    </location>
</feature>
<gene>
    <name evidence="3" type="ORF">FOE74_14155</name>
</gene>
<feature type="transmembrane region" description="Helical" evidence="1">
    <location>
        <begin position="118"/>
        <end position="139"/>
    </location>
</feature>
<keyword evidence="1" id="KW-1133">Transmembrane helix</keyword>
<dbReference type="Pfam" id="PF03779">
    <property type="entry name" value="SPW"/>
    <property type="match status" value="1"/>
</dbReference>
<reference evidence="3 4" key="1">
    <citation type="submission" date="2019-07" db="EMBL/GenBank/DDBJ databases">
        <authorList>
            <person name="Qu J.-H."/>
        </authorList>
    </citation>
    <scope>NUCLEOTIDE SEQUENCE [LARGE SCALE GENOMIC DNA]</scope>
    <source>
        <strain evidence="3 4">MDT1-10-3</strain>
    </source>
</reference>
<dbReference type="EMBL" id="VKKZ01000022">
    <property type="protein sequence ID" value="KAA6432252.1"/>
    <property type="molecule type" value="Genomic_DNA"/>
</dbReference>
<dbReference type="InterPro" id="IPR005530">
    <property type="entry name" value="SPW"/>
</dbReference>
<feature type="domain" description="SPW repeat-containing integral membrane" evidence="2">
    <location>
        <begin position="35"/>
        <end position="131"/>
    </location>
</feature>
<name>A0A5M8QCR7_9BACT</name>
<accession>A0A5M8QCR7</accession>
<evidence type="ECO:0000259" key="2">
    <source>
        <dbReference type="Pfam" id="PF03779"/>
    </source>
</evidence>
<dbReference type="Proteomes" id="UP000323866">
    <property type="component" value="Unassembled WGS sequence"/>
</dbReference>
<organism evidence="3 4">
    <name type="scientific">Rufibacter glacialis</name>
    <dbReference type="NCBI Taxonomy" id="1259555"/>
    <lineage>
        <taxon>Bacteria</taxon>
        <taxon>Pseudomonadati</taxon>
        <taxon>Bacteroidota</taxon>
        <taxon>Cytophagia</taxon>
        <taxon>Cytophagales</taxon>
        <taxon>Hymenobacteraceae</taxon>
        <taxon>Rufibacter</taxon>
    </lineage>
</organism>
<sequence>MHFPATRQKQKRRKTIQVGTKIGGIKMKVLSTRTHGIMDYLVGLLLIAAPFILDFDRGGAETWVPIIVGAVIILQALMTNFEVGLFKTIPMNMHLTMDYLIGIFLAISPWIFNFHEYVYLPHLVVGIMILIEAAITRVVPTHGAISNRTIHHGHSH</sequence>
<reference evidence="3 4" key="2">
    <citation type="submission" date="2019-09" db="EMBL/GenBank/DDBJ databases">
        <title>A bacterium isolated from glacier soil.</title>
        <authorList>
            <person name="Liu Q."/>
        </authorList>
    </citation>
    <scope>NUCLEOTIDE SEQUENCE [LARGE SCALE GENOMIC DNA]</scope>
    <source>
        <strain evidence="3 4">MDT1-10-3</strain>
    </source>
</reference>